<dbReference type="Pfam" id="PF00454">
    <property type="entry name" value="PI3_PI4_kinase"/>
    <property type="match status" value="1"/>
</dbReference>
<dbReference type="SMART" id="SM00146">
    <property type="entry name" value="PI3Kc"/>
    <property type="match status" value="1"/>
</dbReference>
<dbReference type="SUPFAM" id="SSF49562">
    <property type="entry name" value="C2 domain (Calcium/lipid-binding domain, CaLB)"/>
    <property type="match status" value="1"/>
</dbReference>
<feature type="domain" description="PI3K/PI4K catalytic" evidence="11">
    <location>
        <begin position="722"/>
        <end position="988"/>
    </location>
</feature>
<dbReference type="PIRSF" id="PIRSF000587">
    <property type="entry name" value="PI3K_Vps34"/>
    <property type="match status" value="1"/>
</dbReference>
<dbReference type="InterPro" id="IPR000403">
    <property type="entry name" value="PI3/4_kinase_cat_dom"/>
</dbReference>
<dbReference type="GO" id="GO:0000407">
    <property type="term" value="C:phagophore assembly site"/>
    <property type="evidence" value="ECO:0007669"/>
    <property type="project" value="TreeGrafter"/>
</dbReference>
<sequence length="1004" mass="114156">MVKNIACVEEECVDWEGKSVPHGLLYVPGPGLCSLCVCYHAEPMWCKAIYCDPPYFCKNFRVGDRCCEFECLDPPEEKARYLERQRLRALILSGNSSAPLHTLGLNGFLLTVAVARLVGTLEGKRPKPEYDKLLSDPMLKFSGLYQEGCSDLYVTCQILNDGVPLALPVTTSYKAFTNRWNDLPRNATLAMTIYDCAGPGKLMVVGGTTISLFGKHGMFRQGMFDLRVWPGVEGSEKTPGKAPDRGKEQMQRLAKLAKKHRNGHIPKVDWLDRLTFREIEMINEKEKRTSDYMYLMIEFPSVQIDNINHAVVYYEQDGDEMYQFRAQADIVTVPDHEILQENLVESKHHRLARSLRSGVSDRDSKPTAVERDQLAAIIASPPGRALSADEQDLVWKFRFYLSSHRRALTKFLECVNWNRAGEVRQALAMMQQWAPMDVEDALELLTPKFTHPAVRKYAISRLQQAPDEDLLLYLLQLVQALKYEDYREIQDEYTRISCGREAVYSDAEGKLLQSGQHRGSQASLLSSAGFVTSDLTTSIHSRRSVEATTEEVQIESEPVPTGTENTSIANSNVYNDNNNEANNEERLNLASFLVQRACNNPSLANYLYWYVLIECEDRDVPGRQDAAIRNMYLTVMKTFSQTLAKGNADHQRTRSFLARQQVFIDKLVKLVKTVTRESGNRNKKAERLQQLLADSDAFKFNFTNFEPIPFPLDPNVTIKGIVAKKASLFKSALMPSKLTFLTTEGIEYEAIFKHGDDLRQDQLILQMITLMDKLLRRENLDLKLTPYKVLATSSKHGFLQFIESVTVAEALATEGSIQNFFRKYNPCEAAPYGIRPETMDTYIRSCAGYCVITYLLGVGDRHLDNLLLTRHGALFHIDFGYILGRDPKPLPPPMKLSREMVEAMGGVHSEHYHEFRKQCYTAFLHLRRHANVVLNLFSLMVDASVPDIALEPDKAVKKVQDKLRLDLGDEEAVHYLQNLLDMSVTAVMAVLVEHFHKFAQYWRK</sequence>
<dbReference type="Gene3D" id="2.60.40.150">
    <property type="entry name" value="C2 domain"/>
    <property type="match status" value="1"/>
</dbReference>
<evidence type="ECO:0000259" key="11">
    <source>
        <dbReference type="PROSITE" id="PS50290"/>
    </source>
</evidence>
<reference evidence="14 15" key="1">
    <citation type="journal article" date="2019" name="Commun. Biol.">
        <title>The bagworm genome reveals a unique fibroin gene that provides high tensile strength.</title>
        <authorList>
            <person name="Kono N."/>
            <person name="Nakamura H."/>
            <person name="Ohtoshi R."/>
            <person name="Tomita M."/>
            <person name="Numata K."/>
            <person name="Arakawa K."/>
        </authorList>
    </citation>
    <scope>NUCLEOTIDE SEQUENCE [LARGE SCALE GENOMIC DNA]</scope>
</reference>
<dbReference type="Pfam" id="PF00792">
    <property type="entry name" value="PI3K_C2"/>
    <property type="match status" value="1"/>
</dbReference>
<dbReference type="InterPro" id="IPR015433">
    <property type="entry name" value="PI3/4_kinase"/>
</dbReference>
<dbReference type="PANTHER" id="PTHR10048:SF7">
    <property type="entry name" value="PHOSPHATIDYLINOSITOL 3-KINASE CATALYTIC SUBUNIT TYPE 3"/>
    <property type="match status" value="1"/>
</dbReference>
<dbReference type="InterPro" id="IPR057756">
    <property type="entry name" value="PI3-kinase_type3/VPS34_cat"/>
</dbReference>
<evidence type="ECO:0000256" key="2">
    <source>
        <dbReference type="ARBA" id="ARBA00019787"/>
    </source>
</evidence>
<dbReference type="GO" id="GO:0005768">
    <property type="term" value="C:endosome"/>
    <property type="evidence" value="ECO:0007669"/>
    <property type="project" value="TreeGrafter"/>
</dbReference>
<dbReference type="SUPFAM" id="SSF48371">
    <property type="entry name" value="ARM repeat"/>
    <property type="match status" value="1"/>
</dbReference>
<dbReference type="GO" id="GO:0006897">
    <property type="term" value="P:endocytosis"/>
    <property type="evidence" value="ECO:0007669"/>
    <property type="project" value="TreeGrafter"/>
</dbReference>
<evidence type="ECO:0000256" key="8">
    <source>
        <dbReference type="PIRNR" id="PIRNR000587"/>
    </source>
</evidence>
<keyword evidence="6 8" id="KW-0067">ATP-binding</keyword>
<dbReference type="CDD" id="cd00870">
    <property type="entry name" value="PI3Ka_III"/>
    <property type="match status" value="1"/>
</dbReference>
<dbReference type="InterPro" id="IPR002420">
    <property type="entry name" value="PI3K-type_C2_dom"/>
</dbReference>
<dbReference type="PROSITE" id="PS00916">
    <property type="entry name" value="PI3_4_KINASE_2"/>
    <property type="match status" value="1"/>
</dbReference>
<evidence type="ECO:0000256" key="4">
    <source>
        <dbReference type="ARBA" id="ARBA00022741"/>
    </source>
</evidence>
<dbReference type="GO" id="GO:0048015">
    <property type="term" value="P:phosphatidylinositol-mediated signaling"/>
    <property type="evidence" value="ECO:0007669"/>
    <property type="project" value="TreeGrafter"/>
</dbReference>
<dbReference type="Pfam" id="PF00613">
    <property type="entry name" value="PI3Ka"/>
    <property type="match status" value="1"/>
</dbReference>
<feature type="region of interest" description="Disordered" evidence="10">
    <location>
        <begin position="541"/>
        <end position="567"/>
    </location>
</feature>
<proteinExistence type="inferred from homology"/>
<dbReference type="OrthoDB" id="67688at2759"/>
<dbReference type="EMBL" id="BGZK01000100">
    <property type="protein sequence ID" value="GBP18681.1"/>
    <property type="molecule type" value="Genomic_DNA"/>
</dbReference>
<evidence type="ECO:0000256" key="5">
    <source>
        <dbReference type="ARBA" id="ARBA00022777"/>
    </source>
</evidence>
<dbReference type="PROSITE" id="PS51545">
    <property type="entry name" value="PIK_HELICAL"/>
    <property type="match status" value="1"/>
</dbReference>
<dbReference type="GO" id="GO:0034272">
    <property type="term" value="C:phosphatidylinositol 3-kinase complex, class III, type II"/>
    <property type="evidence" value="ECO:0007669"/>
    <property type="project" value="TreeGrafter"/>
</dbReference>
<comment type="catalytic activity">
    <reaction evidence="7">
        <text>a 1,2-diacyl-sn-glycero-3-phospho-(1D-myo-inositol) + ATP = a 1,2-diacyl-sn-glycero-3-phospho-(1D-myo-inositol-3-phosphate) + ADP + H(+)</text>
        <dbReference type="Rhea" id="RHEA:12709"/>
        <dbReference type="ChEBI" id="CHEBI:15378"/>
        <dbReference type="ChEBI" id="CHEBI:30616"/>
        <dbReference type="ChEBI" id="CHEBI:57880"/>
        <dbReference type="ChEBI" id="CHEBI:58088"/>
        <dbReference type="ChEBI" id="CHEBI:456216"/>
        <dbReference type="EC" id="2.7.1.137"/>
    </reaction>
    <physiologicalReaction direction="left-to-right" evidence="7">
        <dbReference type="Rhea" id="RHEA:12710"/>
    </physiologicalReaction>
</comment>
<evidence type="ECO:0000256" key="7">
    <source>
        <dbReference type="ARBA" id="ARBA00023985"/>
    </source>
</evidence>
<keyword evidence="4 8" id="KW-0547">Nucleotide-binding</keyword>
<dbReference type="InterPro" id="IPR042236">
    <property type="entry name" value="PI3K_accessory_sf"/>
</dbReference>
<evidence type="ECO:0000259" key="13">
    <source>
        <dbReference type="PROSITE" id="PS51547"/>
    </source>
</evidence>
<dbReference type="STRING" id="151549.A0A4C1TXA2"/>
<dbReference type="GO" id="GO:0005777">
    <property type="term" value="C:peroxisome"/>
    <property type="evidence" value="ECO:0007669"/>
    <property type="project" value="TreeGrafter"/>
</dbReference>
<keyword evidence="15" id="KW-1185">Reference proteome</keyword>
<accession>A0A4C1TXA2</accession>
<dbReference type="InterPro" id="IPR011009">
    <property type="entry name" value="Kinase-like_dom_sf"/>
</dbReference>
<feature type="domain" description="PIK helical" evidence="12">
    <location>
        <begin position="360"/>
        <end position="634"/>
    </location>
</feature>
<evidence type="ECO:0000313" key="15">
    <source>
        <dbReference type="Proteomes" id="UP000299102"/>
    </source>
</evidence>
<dbReference type="InterPro" id="IPR035892">
    <property type="entry name" value="C2_domain_sf"/>
</dbReference>
<dbReference type="GO" id="GO:0005524">
    <property type="term" value="F:ATP binding"/>
    <property type="evidence" value="ECO:0007669"/>
    <property type="project" value="UniProtKB-UniRule"/>
</dbReference>
<dbReference type="PROSITE" id="PS51547">
    <property type="entry name" value="C2_PI3K"/>
    <property type="match status" value="1"/>
</dbReference>
<dbReference type="FunFam" id="3.30.1010.10:FF:000002">
    <property type="entry name" value="Phosphatidylinositol 3-kinase catalytic subunit type 3"/>
    <property type="match status" value="1"/>
</dbReference>
<keyword evidence="3 8" id="KW-0808">Transferase</keyword>
<evidence type="ECO:0000256" key="3">
    <source>
        <dbReference type="ARBA" id="ARBA00022679"/>
    </source>
</evidence>
<feature type="domain" description="C2 PI3K-type" evidence="13">
    <location>
        <begin position="130"/>
        <end position="266"/>
    </location>
</feature>
<dbReference type="InterPro" id="IPR001263">
    <property type="entry name" value="PI3K_accessory_dom"/>
</dbReference>
<dbReference type="PANTHER" id="PTHR10048">
    <property type="entry name" value="PHOSPHATIDYLINOSITOL KINASE"/>
    <property type="match status" value="1"/>
</dbReference>
<dbReference type="GO" id="GO:0016303">
    <property type="term" value="F:1-phosphatidylinositol-3-kinase activity"/>
    <property type="evidence" value="ECO:0007669"/>
    <property type="project" value="UniProtKB-UniRule"/>
</dbReference>
<evidence type="ECO:0000256" key="6">
    <source>
        <dbReference type="ARBA" id="ARBA00022840"/>
    </source>
</evidence>
<evidence type="ECO:0000256" key="10">
    <source>
        <dbReference type="SAM" id="MobiDB-lite"/>
    </source>
</evidence>
<organism evidence="14 15">
    <name type="scientific">Eumeta variegata</name>
    <name type="common">Bagworm moth</name>
    <name type="synonym">Eumeta japonica</name>
    <dbReference type="NCBI Taxonomy" id="151549"/>
    <lineage>
        <taxon>Eukaryota</taxon>
        <taxon>Metazoa</taxon>
        <taxon>Ecdysozoa</taxon>
        <taxon>Arthropoda</taxon>
        <taxon>Hexapoda</taxon>
        <taxon>Insecta</taxon>
        <taxon>Pterygota</taxon>
        <taxon>Neoptera</taxon>
        <taxon>Endopterygota</taxon>
        <taxon>Lepidoptera</taxon>
        <taxon>Glossata</taxon>
        <taxon>Ditrysia</taxon>
        <taxon>Tineoidea</taxon>
        <taxon>Psychidae</taxon>
        <taxon>Oiketicinae</taxon>
        <taxon>Eumeta</taxon>
    </lineage>
</organism>
<dbReference type="SUPFAM" id="SSF56112">
    <property type="entry name" value="Protein kinase-like (PK-like)"/>
    <property type="match status" value="1"/>
</dbReference>
<dbReference type="InterPro" id="IPR036940">
    <property type="entry name" value="PI3/4_kinase_cat_sf"/>
</dbReference>
<dbReference type="SMART" id="SM00142">
    <property type="entry name" value="PI3K_C2"/>
    <property type="match status" value="1"/>
</dbReference>
<dbReference type="Gene3D" id="1.25.40.70">
    <property type="entry name" value="Phosphatidylinositol 3-kinase, accessory domain (PIK)"/>
    <property type="match status" value="1"/>
</dbReference>
<dbReference type="Proteomes" id="UP000299102">
    <property type="component" value="Unassembled WGS sequence"/>
</dbReference>
<comment type="similarity">
    <text evidence="8 9">Belongs to the PI3/PI4-kinase family.</text>
</comment>
<evidence type="ECO:0000259" key="12">
    <source>
        <dbReference type="PROSITE" id="PS51545"/>
    </source>
</evidence>
<dbReference type="PROSITE" id="PS50290">
    <property type="entry name" value="PI3_4_KINASE_3"/>
    <property type="match status" value="1"/>
</dbReference>
<protein>
    <recommendedName>
        <fullName evidence="2 8">Phosphatidylinositol 3-kinase catalytic subunit type 3</fullName>
        <ecNumber evidence="1 8">2.7.1.137</ecNumber>
    </recommendedName>
</protein>
<dbReference type="CDD" id="cd00896">
    <property type="entry name" value="PI3Kc_III"/>
    <property type="match status" value="1"/>
</dbReference>
<dbReference type="Gene3D" id="3.30.1010.10">
    <property type="entry name" value="Phosphatidylinositol 3-kinase Catalytic Subunit, Chain A, domain 4"/>
    <property type="match status" value="1"/>
</dbReference>
<dbReference type="FunFam" id="1.10.1070.11:FF:000002">
    <property type="entry name" value="Phosphatidylinositol 3-kinase catalytic subunit type 3"/>
    <property type="match status" value="1"/>
</dbReference>
<dbReference type="InterPro" id="IPR018936">
    <property type="entry name" value="PI3/4_kinase_CS"/>
</dbReference>
<dbReference type="SMART" id="SM00145">
    <property type="entry name" value="PI3Ka"/>
    <property type="match status" value="1"/>
</dbReference>
<evidence type="ECO:0000313" key="14">
    <source>
        <dbReference type="EMBL" id="GBP18681.1"/>
    </source>
</evidence>
<dbReference type="PROSITE" id="PS00915">
    <property type="entry name" value="PI3_4_KINASE_1"/>
    <property type="match status" value="1"/>
</dbReference>
<dbReference type="Gene3D" id="1.10.1070.11">
    <property type="entry name" value="Phosphatidylinositol 3-/4-kinase, catalytic domain"/>
    <property type="match status" value="1"/>
</dbReference>
<name>A0A4C1TXA2_EUMVA</name>
<dbReference type="GO" id="GO:0000045">
    <property type="term" value="P:autophagosome assembly"/>
    <property type="evidence" value="ECO:0007669"/>
    <property type="project" value="TreeGrafter"/>
</dbReference>
<evidence type="ECO:0000256" key="9">
    <source>
        <dbReference type="PROSITE-ProRule" id="PRU00880"/>
    </source>
</evidence>
<comment type="caution">
    <text evidence="14">The sequence shown here is derived from an EMBL/GenBank/DDBJ whole genome shotgun (WGS) entry which is preliminary data.</text>
</comment>
<dbReference type="AlphaFoldDB" id="A0A4C1TXA2"/>
<dbReference type="EC" id="2.7.1.137" evidence="1 8"/>
<evidence type="ECO:0000256" key="1">
    <source>
        <dbReference type="ARBA" id="ARBA00012073"/>
    </source>
</evidence>
<dbReference type="InterPro" id="IPR016024">
    <property type="entry name" value="ARM-type_fold"/>
</dbReference>
<gene>
    <name evidence="14" type="primary">pik3c3</name>
    <name evidence="14" type="ORF">EVAR_8506_1</name>
</gene>
<dbReference type="InterPro" id="IPR008290">
    <property type="entry name" value="PI3K_Vps34"/>
</dbReference>
<dbReference type="CDD" id="cd08397">
    <property type="entry name" value="C2_PI3K_class_III"/>
    <property type="match status" value="1"/>
</dbReference>
<dbReference type="GO" id="GO:0034271">
    <property type="term" value="C:phosphatidylinositol 3-kinase complex, class III, type I"/>
    <property type="evidence" value="ECO:0007669"/>
    <property type="project" value="TreeGrafter"/>
</dbReference>
<keyword evidence="5 8" id="KW-0418">Kinase</keyword>